<name>X0WX27_9ZZZZ</name>
<evidence type="ECO:0000313" key="1">
    <source>
        <dbReference type="EMBL" id="GAG17316.1"/>
    </source>
</evidence>
<protein>
    <submittedName>
        <fullName evidence="1">Uncharacterized protein</fullName>
    </submittedName>
</protein>
<accession>X0WX27</accession>
<sequence length="172" mass="19894">MFSARDTLLTDSSNLRKVTIDYWLTFFEELDKNIGELKAQNKLHIIDKNDVKNKEWTGDSPFPTSLADRSGRLNIRFDTNGILFGVKEVTEAFIGGLFNLFQEDKLNNLFIEIDYSFKGATPKEYRWSQRQSLPVDPLKISFDYATNEHPQLPGFFHIVQTIENYVSKKSGF</sequence>
<organism evidence="1">
    <name type="scientific">marine sediment metagenome</name>
    <dbReference type="NCBI Taxonomy" id="412755"/>
    <lineage>
        <taxon>unclassified sequences</taxon>
        <taxon>metagenomes</taxon>
        <taxon>ecological metagenomes</taxon>
    </lineage>
</organism>
<dbReference type="EMBL" id="BARS01039297">
    <property type="protein sequence ID" value="GAG17316.1"/>
    <property type="molecule type" value="Genomic_DNA"/>
</dbReference>
<proteinExistence type="predicted"/>
<comment type="caution">
    <text evidence="1">The sequence shown here is derived from an EMBL/GenBank/DDBJ whole genome shotgun (WGS) entry which is preliminary data.</text>
</comment>
<feature type="non-terminal residue" evidence="1">
    <location>
        <position position="172"/>
    </location>
</feature>
<reference evidence="1" key="1">
    <citation type="journal article" date="2014" name="Front. Microbiol.">
        <title>High frequency of phylogenetically diverse reductive dehalogenase-homologous genes in deep subseafloor sedimentary metagenomes.</title>
        <authorList>
            <person name="Kawai M."/>
            <person name="Futagami T."/>
            <person name="Toyoda A."/>
            <person name="Takaki Y."/>
            <person name="Nishi S."/>
            <person name="Hori S."/>
            <person name="Arai W."/>
            <person name="Tsubouchi T."/>
            <person name="Morono Y."/>
            <person name="Uchiyama I."/>
            <person name="Ito T."/>
            <person name="Fujiyama A."/>
            <person name="Inagaki F."/>
            <person name="Takami H."/>
        </authorList>
    </citation>
    <scope>NUCLEOTIDE SEQUENCE</scope>
    <source>
        <strain evidence="1">Expedition CK06-06</strain>
    </source>
</reference>
<dbReference type="AlphaFoldDB" id="X0WX27"/>
<gene>
    <name evidence="1" type="ORF">S01H1_60020</name>
</gene>